<sequence length="109" mass="11827">MANPIPCLALYPYVVVRVECGICPARRGAYRLARLAAKYGPETSLDEVLARISADCPYQRGPARPGDKVPGQYVPRCHAFLPDIARPVPHPPDLPPALMRPRLISGGKG</sequence>
<proteinExistence type="predicted"/>
<dbReference type="AlphaFoldDB" id="A0A1P8QQY0"/>
<evidence type="ECO:0000313" key="1">
    <source>
        <dbReference type="EMBL" id="SOR28665.1"/>
    </source>
</evidence>
<dbReference type="RefSeq" id="WP_056502997.1">
    <property type="nucleotide sequence ID" value="NZ_CP019322.1"/>
</dbReference>
<accession>A0A1P8QQY0</accession>
<name>A0A1P8QQY0_METEX</name>
<organism evidence="1 2">
    <name type="scientific">Methylorubrum extorquens</name>
    <name type="common">Methylobacterium dichloromethanicum</name>
    <name type="synonym">Methylobacterium extorquens</name>
    <dbReference type="NCBI Taxonomy" id="408"/>
    <lineage>
        <taxon>Bacteria</taxon>
        <taxon>Pseudomonadati</taxon>
        <taxon>Pseudomonadota</taxon>
        <taxon>Alphaproteobacteria</taxon>
        <taxon>Hyphomicrobiales</taxon>
        <taxon>Methylobacteriaceae</taxon>
        <taxon>Methylorubrum</taxon>
    </lineage>
</organism>
<reference evidence="2" key="1">
    <citation type="submission" date="2017-10" db="EMBL/GenBank/DDBJ databases">
        <authorList>
            <person name="Regsiter A."/>
            <person name="William W."/>
        </authorList>
    </citation>
    <scope>NUCLEOTIDE SEQUENCE [LARGE SCALE GENOMIC DNA]</scope>
</reference>
<dbReference type="Proteomes" id="UP000233769">
    <property type="component" value="Chromosome tk0001"/>
</dbReference>
<gene>
    <name evidence="1" type="ORF">TK0001_2063</name>
</gene>
<dbReference type="EMBL" id="LT962688">
    <property type="protein sequence ID" value="SOR28665.1"/>
    <property type="molecule type" value="Genomic_DNA"/>
</dbReference>
<protein>
    <submittedName>
        <fullName evidence="1">Uncharacterized protein</fullName>
    </submittedName>
</protein>
<evidence type="ECO:0000313" key="2">
    <source>
        <dbReference type="Proteomes" id="UP000233769"/>
    </source>
</evidence>